<gene>
    <name evidence="2" type="ORF">KUTeg_007985</name>
</gene>
<accession>A0ABQ9FHS3</accession>
<organism evidence="2 3">
    <name type="scientific">Tegillarca granosa</name>
    <name type="common">Malaysian cockle</name>
    <name type="synonym">Anadara granosa</name>
    <dbReference type="NCBI Taxonomy" id="220873"/>
    <lineage>
        <taxon>Eukaryota</taxon>
        <taxon>Metazoa</taxon>
        <taxon>Spiralia</taxon>
        <taxon>Lophotrochozoa</taxon>
        <taxon>Mollusca</taxon>
        <taxon>Bivalvia</taxon>
        <taxon>Autobranchia</taxon>
        <taxon>Pteriomorphia</taxon>
        <taxon>Arcoida</taxon>
        <taxon>Arcoidea</taxon>
        <taxon>Arcidae</taxon>
        <taxon>Tegillarca</taxon>
    </lineage>
</organism>
<proteinExistence type="predicted"/>
<dbReference type="PANTHER" id="PTHR21356">
    <property type="entry name" value="ARMADILLO REPEAT CONTAINING 2"/>
    <property type="match status" value="1"/>
</dbReference>
<dbReference type="InterPro" id="IPR038905">
    <property type="entry name" value="ARMC2"/>
</dbReference>
<keyword evidence="3" id="KW-1185">Reference proteome</keyword>
<comment type="caution">
    <text evidence="2">The sequence shown here is derived from an EMBL/GenBank/DDBJ whole genome shotgun (WGS) entry which is preliminary data.</text>
</comment>
<evidence type="ECO:0000256" key="1">
    <source>
        <dbReference type="SAM" id="MobiDB-lite"/>
    </source>
</evidence>
<reference evidence="2 3" key="1">
    <citation type="submission" date="2022-12" db="EMBL/GenBank/DDBJ databases">
        <title>Chromosome-level genome of Tegillarca granosa.</title>
        <authorList>
            <person name="Kim J."/>
        </authorList>
    </citation>
    <scope>NUCLEOTIDE SEQUENCE [LARGE SCALE GENOMIC DNA]</scope>
    <source>
        <strain evidence="2">Teg-2019</strain>
        <tissue evidence="2">Adductor muscle</tissue>
    </source>
</reference>
<dbReference type="EMBL" id="JARBDR010000337">
    <property type="protein sequence ID" value="KAJ8315835.1"/>
    <property type="molecule type" value="Genomic_DNA"/>
</dbReference>
<feature type="region of interest" description="Disordered" evidence="1">
    <location>
        <begin position="1"/>
        <end position="96"/>
    </location>
</feature>
<name>A0ABQ9FHS3_TEGGR</name>
<evidence type="ECO:0000313" key="3">
    <source>
        <dbReference type="Proteomes" id="UP001217089"/>
    </source>
</evidence>
<protein>
    <submittedName>
        <fullName evidence="2">Uncharacterized protein</fullName>
    </submittedName>
</protein>
<dbReference type="Proteomes" id="UP001217089">
    <property type="component" value="Unassembled WGS sequence"/>
</dbReference>
<evidence type="ECO:0000313" key="2">
    <source>
        <dbReference type="EMBL" id="KAJ8315835.1"/>
    </source>
</evidence>
<dbReference type="PANTHER" id="PTHR21356:SF1">
    <property type="entry name" value="ARMADILLO REPEAT-CONTAINING PROTEIN 2"/>
    <property type="match status" value="1"/>
</dbReference>
<sequence length="96" mass="10909">MMDTNPGRKNKTDNTPFYEKPENVTTSADIIKEARQSITGLRPVSTKRPFTPRDDRRLFGTASSRNPETRPPSAFSKLKQQDSFMDKTPVHSKVNL</sequence>